<evidence type="ECO:0000313" key="1">
    <source>
        <dbReference type="EMBL" id="QJA50383.1"/>
    </source>
</evidence>
<dbReference type="InterPro" id="IPR036412">
    <property type="entry name" value="HAD-like_sf"/>
</dbReference>
<gene>
    <name evidence="2" type="ORF">MM415A03559_0005</name>
    <name evidence="3" type="ORF">MM415B02082_0003</name>
    <name evidence="1" type="ORF">TM448A01721_0020</name>
    <name evidence="4" type="ORF">TM448B02568_0005</name>
</gene>
<dbReference type="InterPro" id="IPR010708">
    <property type="entry name" value="5'(3')-deoxyribonucleotidase"/>
</dbReference>
<organism evidence="1">
    <name type="scientific">viral metagenome</name>
    <dbReference type="NCBI Taxonomy" id="1070528"/>
    <lineage>
        <taxon>unclassified sequences</taxon>
        <taxon>metagenomes</taxon>
        <taxon>organismal metagenomes</taxon>
    </lineage>
</organism>
<evidence type="ECO:0000313" key="3">
    <source>
        <dbReference type="EMBL" id="QJA86425.1"/>
    </source>
</evidence>
<dbReference type="SUPFAM" id="SSF56784">
    <property type="entry name" value="HAD-like"/>
    <property type="match status" value="1"/>
</dbReference>
<name>A0A6H1ZR22_9ZZZZ</name>
<accession>A0A6H1ZR22</accession>
<dbReference type="Pfam" id="PF06941">
    <property type="entry name" value="NT5C"/>
    <property type="match status" value="1"/>
</dbReference>
<dbReference type="GO" id="GO:0008253">
    <property type="term" value="F:5'-nucleotidase activity"/>
    <property type="evidence" value="ECO:0007669"/>
    <property type="project" value="InterPro"/>
</dbReference>
<dbReference type="EMBL" id="MT144191">
    <property type="protein sequence ID" value="QJA50383.1"/>
    <property type="molecule type" value="Genomic_DNA"/>
</dbReference>
<dbReference type="Gene3D" id="3.40.50.1000">
    <property type="entry name" value="HAD superfamily/HAD-like"/>
    <property type="match status" value="1"/>
</dbReference>
<reference evidence="1" key="1">
    <citation type="submission" date="2020-03" db="EMBL/GenBank/DDBJ databases">
        <title>The deep terrestrial virosphere.</title>
        <authorList>
            <person name="Holmfeldt K."/>
            <person name="Nilsson E."/>
            <person name="Simone D."/>
            <person name="Lopez-Fernandez M."/>
            <person name="Wu X."/>
            <person name="de Brujin I."/>
            <person name="Lundin D."/>
            <person name="Andersson A."/>
            <person name="Bertilsson S."/>
            <person name="Dopson M."/>
        </authorList>
    </citation>
    <scope>NUCLEOTIDE SEQUENCE</scope>
    <source>
        <strain evidence="2">MM415A03559</strain>
        <strain evidence="3">MM415B02082</strain>
        <strain evidence="1">TM448A01721</strain>
        <strain evidence="4">TM448B02568</strain>
    </source>
</reference>
<evidence type="ECO:0000313" key="2">
    <source>
        <dbReference type="EMBL" id="QJA70793.1"/>
    </source>
</evidence>
<dbReference type="GO" id="GO:0009264">
    <property type="term" value="P:deoxyribonucleotide catabolic process"/>
    <property type="evidence" value="ECO:0007669"/>
    <property type="project" value="InterPro"/>
</dbReference>
<sequence>MIVKIDVDGVLRNFTESVHNVFVQEKIVPSDMKMPNVRTWNVHRYYKEYLDRERFYNTVFNSGFSKSIFIMANLYKGAFGFITALRTLKYTVVISTHNDTSNSASTLLWLRDHNVKYDYYVSSDGLDKNLILPECVLIDDKFQNVRPTDILFTRPWNARYEHPNRCNNYNEVIRKLIEMEKNNGK</sequence>
<dbReference type="EMBL" id="MT142634">
    <property type="protein sequence ID" value="QJA86425.1"/>
    <property type="molecule type" value="Genomic_DNA"/>
</dbReference>
<evidence type="ECO:0008006" key="5">
    <source>
        <dbReference type="Google" id="ProtNLM"/>
    </source>
</evidence>
<dbReference type="AlphaFoldDB" id="A0A6H1ZR22"/>
<evidence type="ECO:0000313" key="4">
    <source>
        <dbReference type="EMBL" id="QJI01454.1"/>
    </source>
</evidence>
<dbReference type="InterPro" id="IPR023214">
    <property type="entry name" value="HAD_sf"/>
</dbReference>
<proteinExistence type="predicted"/>
<protein>
    <recommendedName>
        <fullName evidence="5">FCP1 homology domain-containing protein</fullName>
    </recommendedName>
</protein>
<dbReference type="EMBL" id="MT144925">
    <property type="protein sequence ID" value="QJI01454.1"/>
    <property type="molecule type" value="Genomic_DNA"/>
</dbReference>
<dbReference type="EMBL" id="MT141821">
    <property type="protein sequence ID" value="QJA70793.1"/>
    <property type="molecule type" value="Genomic_DNA"/>
</dbReference>